<organism evidence="1 2">
    <name type="scientific">Castilleja foliolosa</name>
    <dbReference type="NCBI Taxonomy" id="1961234"/>
    <lineage>
        <taxon>Eukaryota</taxon>
        <taxon>Viridiplantae</taxon>
        <taxon>Streptophyta</taxon>
        <taxon>Embryophyta</taxon>
        <taxon>Tracheophyta</taxon>
        <taxon>Spermatophyta</taxon>
        <taxon>Magnoliopsida</taxon>
        <taxon>eudicotyledons</taxon>
        <taxon>Gunneridae</taxon>
        <taxon>Pentapetalae</taxon>
        <taxon>asterids</taxon>
        <taxon>lamiids</taxon>
        <taxon>Lamiales</taxon>
        <taxon>Orobanchaceae</taxon>
        <taxon>Pedicularideae</taxon>
        <taxon>Castillejinae</taxon>
        <taxon>Castilleja</taxon>
    </lineage>
</organism>
<gene>
    <name evidence="1" type="ORF">CASFOL_022995</name>
</gene>
<dbReference type="Proteomes" id="UP001632038">
    <property type="component" value="Unassembled WGS sequence"/>
</dbReference>
<protein>
    <submittedName>
        <fullName evidence="1">Uncharacterized protein</fullName>
    </submittedName>
</protein>
<proteinExistence type="predicted"/>
<dbReference type="EMBL" id="JAVIJP010000032">
    <property type="protein sequence ID" value="KAL3630011.1"/>
    <property type="molecule type" value="Genomic_DNA"/>
</dbReference>
<evidence type="ECO:0000313" key="1">
    <source>
        <dbReference type="EMBL" id="KAL3630011.1"/>
    </source>
</evidence>
<keyword evidence="2" id="KW-1185">Reference proteome</keyword>
<accession>A0ABD3CM42</accession>
<name>A0ABD3CM42_9LAMI</name>
<reference evidence="2" key="1">
    <citation type="journal article" date="2024" name="IScience">
        <title>Strigolactones Initiate the Formation of Haustorium-like Structures in Castilleja.</title>
        <authorList>
            <person name="Buerger M."/>
            <person name="Peterson D."/>
            <person name="Chory J."/>
        </authorList>
    </citation>
    <scope>NUCLEOTIDE SEQUENCE [LARGE SCALE GENOMIC DNA]</scope>
</reference>
<comment type="caution">
    <text evidence="1">The sequence shown here is derived from an EMBL/GenBank/DDBJ whole genome shotgun (WGS) entry which is preliminary data.</text>
</comment>
<evidence type="ECO:0000313" key="2">
    <source>
        <dbReference type="Proteomes" id="UP001632038"/>
    </source>
</evidence>
<sequence length="62" mass="6955">MAEKEDFRGGATRRCAYCDTTSTKWQEEAMDSREFAYDNSKAVANLSEFTVMVFAGSATQRS</sequence>
<dbReference type="AlphaFoldDB" id="A0ABD3CM42"/>